<organism evidence="3 4">
    <name type="scientific">Gemmata obscuriglobus</name>
    <dbReference type="NCBI Taxonomy" id="114"/>
    <lineage>
        <taxon>Bacteria</taxon>
        <taxon>Pseudomonadati</taxon>
        <taxon>Planctomycetota</taxon>
        <taxon>Planctomycetia</taxon>
        <taxon>Gemmatales</taxon>
        <taxon>Gemmataceae</taxon>
        <taxon>Gemmata</taxon>
    </lineage>
</organism>
<dbReference type="EMBL" id="CP025958">
    <property type="protein sequence ID" value="AWM40452.1"/>
    <property type="molecule type" value="Genomic_DNA"/>
</dbReference>
<name>A0A2Z3H7S7_9BACT</name>
<evidence type="ECO:0000256" key="2">
    <source>
        <dbReference type="SAM" id="SignalP"/>
    </source>
</evidence>
<dbReference type="Proteomes" id="UP000245802">
    <property type="component" value="Chromosome"/>
</dbReference>
<dbReference type="OrthoDB" id="282237at2"/>
<feature type="signal peptide" evidence="2">
    <location>
        <begin position="1"/>
        <end position="21"/>
    </location>
</feature>
<reference evidence="3 4" key="1">
    <citation type="submission" date="2018-01" db="EMBL/GenBank/DDBJ databases">
        <title>G. obscuriglobus.</title>
        <authorList>
            <person name="Franke J."/>
            <person name="Blomberg W."/>
            <person name="Selmecki A."/>
        </authorList>
    </citation>
    <scope>NUCLEOTIDE SEQUENCE [LARGE SCALE GENOMIC DNA]</scope>
    <source>
        <strain evidence="3 4">DSM 5831</strain>
    </source>
</reference>
<keyword evidence="4" id="KW-1185">Reference proteome</keyword>
<evidence type="ECO:0000313" key="3">
    <source>
        <dbReference type="EMBL" id="AWM40452.1"/>
    </source>
</evidence>
<gene>
    <name evidence="3" type="ORF">C1280_28015</name>
</gene>
<feature type="chain" id="PRO_5016299404" evidence="2">
    <location>
        <begin position="22"/>
        <end position="286"/>
    </location>
</feature>
<keyword evidence="2" id="KW-0732">Signal</keyword>
<proteinExistence type="predicted"/>
<dbReference type="AlphaFoldDB" id="A0A2Z3H7S7"/>
<feature type="region of interest" description="Disordered" evidence="1">
    <location>
        <begin position="260"/>
        <end position="286"/>
    </location>
</feature>
<protein>
    <submittedName>
        <fullName evidence="3">Uncharacterized protein</fullName>
    </submittedName>
</protein>
<dbReference type="PROSITE" id="PS51257">
    <property type="entry name" value="PROKAR_LIPOPROTEIN"/>
    <property type="match status" value="1"/>
</dbReference>
<evidence type="ECO:0000256" key="1">
    <source>
        <dbReference type="SAM" id="MobiDB-lite"/>
    </source>
</evidence>
<dbReference type="KEGG" id="gog:C1280_28015"/>
<accession>A0A2Z3H7S7</accession>
<dbReference type="RefSeq" id="WP_029600799.1">
    <property type="nucleotide sequence ID" value="NZ_CP025958.1"/>
</dbReference>
<evidence type="ECO:0000313" key="4">
    <source>
        <dbReference type="Proteomes" id="UP000245802"/>
    </source>
</evidence>
<sequence length="286" mass="30853">MRRACFVIVLGCAAASGCFLARGDRAPATSVARSLAPVQQAEGTCLEYVILERPLGDRFLDRDLWATARPVGAPETQVLLSENGLRVGVLAGTLPSKFQTLLESDSESPLGRRLTFANRKEEVLPTSGPHEQSEFGLLADLAGRRTTVVLKQTRCGVLVRPEPLPDQRVRVSCEPQIQHGVKQEWLRPSADGTELVKHEGVPLAPYPALAFDVPLGRNEYLLIGCRSDQPDTIGAALFGVQANGHPRQRVLVVRAHQVSPGSASELPPISTTGRRPSIAAEAGRPR</sequence>